<dbReference type="GO" id="GO:0005634">
    <property type="term" value="C:nucleus"/>
    <property type="evidence" value="ECO:0007669"/>
    <property type="project" value="TreeGrafter"/>
</dbReference>
<dbReference type="GeneID" id="114002903"/>
<dbReference type="InterPro" id="IPR040850">
    <property type="entry name" value="Knl1_RWD_C"/>
</dbReference>
<feature type="coiled-coil region" evidence="1">
    <location>
        <begin position="2021"/>
        <end position="2101"/>
    </location>
</feature>
<dbReference type="CDD" id="cd22817">
    <property type="entry name" value="DRWD-N_Knl1"/>
    <property type="match status" value="1"/>
</dbReference>
<keyword evidence="4" id="KW-1185">Reference proteome</keyword>
<feature type="region of interest" description="Disordered" evidence="2">
    <location>
        <begin position="784"/>
        <end position="812"/>
    </location>
</feature>
<feature type="region of interest" description="Disordered" evidence="2">
    <location>
        <begin position="1820"/>
        <end position="1850"/>
    </location>
</feature>
<feature type="region of interest" description="Disordered" evidence="2">
    <location>
        <begin position="1636"/>
        <end position="1666"/>
    </location>
</feature>
<dbReference type="RefSeq" id="XP_039242041.1">
    <property type="nucleotide sequence ID" value="XM_039386107.1"/>
</dbReference>
<feature type="region of interest" description="Disordered" evidence="2">
    <location>
        <begin position="1774"/>
        <end position="1798"/>
    </location>
</feature>
<protein>
    <submittedName>
        <fullName evidence="5 6">Kinetochore scaffold 1</fullName>
    </submittedName>
</protein>
<feature type="region of interest" description="Disordered" evidence="2">
    <location>
        <begin position="1473"/>
        <end position="1492"/>
    </location>
</feature>
<feature type="compositionally biased region" description="Basic and acidic residues" evidence="2">
    <location>
        <begin position="1378"/>
        <end position="1399"/>
    </location>
</feature>
<dbReference type="PANTHER" id="PTHR16520:SF3">
    <property type="entry name" value="KINETOCHORE SCAFFOLD 1"/>
    <property type="match status" value="1"/>
</dbReference>
<evidence type="ECO:0000259" key="3">
    <source>
        <dbReference type="Pfam" id="PF18210"/>
    </source>
</evidence>
<evidence type="ECO:0000313" key="8">
    <source>
        <dbReference type="RefSeq" id="XP_039242042.1"/>
    </source>
</evidence>
<proteinExistence type="predicted"/>
<dbReference type="CDD" id="cd21853">
    <property type="entry name" value="KNL1_NTD"/>
    <property type="match status" value="1"/>
</dbReference>
<dbReference type="CDD" id="cd22892">
    <property type="entry name" value="DRWD-C_Knl1"/>
    <property type="match status" value="1"/>
</dbReference>
<feature type="domain" description="Knl1 C-terminal RWD" evidence="3">
    <location>
        <begin position="2069"/>
        <end position="2229"/>
    </location>
</feature>
<dbReference type="GO" id="GO:0051301">
    <property type="term" value="P:cell division"/>
    <property type="evidence" value="ECO:0007669"/>
    <property type="project" value="InterPro"/>
</dbReference>
<dbReference type="InterPro" id="IPR043651">
    <property type="entry name" value="KNL1_MELT_rpt"/>
</dbReference>
<feature type="compositionally biased region" description="Basic and acidic residues" evidence="2">
    <location>
        <begin position="1774"/>
        <end position="1795"/>
    </location>
</feature>
<dbReference type="RefSeq" id="XP_027605103.2">
    <property type="nucleotide sequence ID" value="XM_027749302.2"/>
</dbReference>
<keyword evidence="1" id="KW-0175">Coiled coil</keyword>
<sequence>MDKIYTDPNMENDNTEHIRGKRLSSILKAPRNPLDDLGSGNELTQDINIERRRKSSRRVSFANTINCRVFHRDLKNGTSERENREHAADKDDVFTHQDEETEAVSCEITGMNTLLHAPIQALVQQTEWHDVDQAVLRASRQDTTLLFSEENAVEITASHTALISRNIGAQQADGTDKTDITFLAGLSSSHGRAEASQEFCLLPDPANHPCPSLEEKEEAPAVKKVDFNEFMRSLKSKKKAPNPAEGPDKENVFFAPCQGLENVALLPEEFVYSHEPLHTCNVTQVFRGQEGGMEMTKCEAAGVRVPFSGVGEAPPEQLECGDVTQAFVDDGMDVTSSHTAEVSFPCSSVGNQSLHFQKDSSSTELDNSVLKRASNQNLTQQDPQLCADRKAANAEDRGAPAVLRGVRQEARAVSAIRGAVSSETVFRGDKTVVFSKCEDMEMTGNYTDIIYSNSTTGTDALCHKTCEKPGNTNPVLAGSRHPARGNADIPQGVAAGDYGAAVSYKTRALELPSASDGHVENMSQAHGPAAANAGFGSCTDLGAPKSRFHPSAQPQLVPSGEKTVIFPGEDMDLTRACVKEDRKSVDNEPPTAVFTSVTCKPHFLDNRSTASSGAKQEEMEIMKCHAVVISDQSSGTTAETRQMLCKTIPRKNQNKNVIEGAYSTDMDKENIEVMSINGNIKRSQAIEMNTKNLQMIGKNNFQASDLSSCARSTFLFQQQNRGVPGNVVTDTGASLSLRSQEVVGSQPLEKHLPNPSVSCTSDRTVMFSGDQSMDITQAYPATLDSAPINTGQESNNNNNNQNNTVSKQLQNQPFPFSGRLGVDITCQTAAMECGDLNTKKRVVTPLAPSGSFIFSNKPAPSGTRGNEQPGTALGINADCQNSGRQEKTHPVRAVNKVLPTQVDPERPFPTGKTHASGGDLKPPPSADGLRAGTSQLQRGSFQLPLSGGKSVVVPSGESMDLTGSSVVMVPDYTINVVLSQPKAAPGDPDQGGNEIKPLKRGPTMTANGQEQPVGQETLVHGRKTLPMSSLKHFADEKPTLFSEDADVDITRTHTMSADNRVVFQRKTSDDATALISGVQTCVFPSDMEITKLDPSAVSKSMGKAASQGMLSTAKRTGRESLKGIPGEKTVVFSLSNEDNDTEMTQSHTAAIGQGIAQDEGGLHSLSSAHPVRSVMLTESQADVGISMSFSADKTTGIVVCGVQPNSGEEAGLPNSQVTMFPEDDMEMTKPSHGALAENPLQGWQPVPSTSTVLFSSYQDAMEVTGSHSIHPGIGGDFCEDRWILAEQGGQEAAAGGTTVGFALAEDMEITKTHTAQDPQPIPAIPTDKTVVFALHQDDMEITASHTAAVNNNIDGFEAHPSTQHLPQPTHAVLGSSRGDVDSSHTRDLNCEYPTKHKDQPSISSSASSASAFPNEKGATKAPNGTTPDSTYSVSLPENTMDFQVPQDCDLPMGNSVPVSRQQDLTQPENLQSKGASLELPGNGPVDCREGSGDLESHITFPIQGSDPLKGSPDSSGTWRSQVVKEDLSQRGDSAPDLGLAGASLIPAANKESKENELSAEGETPPQDFQINSEQTEQALVSDNLSLELMGILNVCSKLKDLRRKSAAFSVSQTAFPDQLPKSSAQPEDTLRLGKTAVSEANNSSDSKEQENTGLESGAAPIGMAPQDKYPGINIPLGIFQPKLPNRRNSSVSTVQDINAKSDRAEAPVPVNAGETPGNKSTRQNFSPSHFIAEEFLPVCLEEMDSNESVSSELMEKVCEDISKKQICHQEEDLFEETETHNAKRSLEQDKEDLQSPKKVKRVENVDVEAQDLQVTFAAVPQNQVEVDEGGEPPNLSAKTPDCPQSSASSSLDSVRADAELTIQPSSHVESQLLTDSICEDNLWEKFQSGAVTVGEFFTLLQVHILVQKPRQSHLPATCAVSAPPTPEDLIYSQYIHRPKLRIYEEDCQALSQKIDELKTYANVQDQLLVNVNRSLWEVMRTCSDEELKNFGAELNKMKSYFTKESKILAHNEKETLYSKLVQSAQEQHRKLQARIEKVDELQKEGESCLVALESDSFWDEGDEVEGGQSLQKELESLRAQEEELQRELSEMETEDEQMLVQMDELKKVEKSCQEILEKYDFTEWEIAEWSEQQAVFNFLYDSVELTVVFGPPIDGDDFGVDPSRTIVSLNFECFLDVEQAPPSSCLVQRLIFQFIESQGSWQEKCPTLYYLPQVLHDISLVVNRCKILGEEMEFLERWGGKFNLLKTDIKDTEVKLLFSASAAFAKFELTLSLSPDYPSAPLPFSVQTHIGNIGKEEISAVLSSVPVGHHYLRRIVTLIHQNLLQDPR</sequence>
<feature type="compositionally biased region" description="Polar residues" evidence="2">
    <location>
        <begin position="1422"/>
        <end position="1441"/>
    </location>
</feature>
<gene>
    <name evidence="5 6 7 8" type="primary">KNL1</name>
</gene>
<feature type="region of interest" description="Disordered" evidence="2">
    <location>
        <begin position="1684"/>
        <end position="1725"/>
    </location>
</feature>
<evidence type="ECO:0000256" key="2">
    <source>
        <dbReference type="SAM" id="MobiDB-lite"/>
    </source>
</evidence>
<dbReference type="PANTHER" id="PTHR16520">
    <property type="entry name" value="KINETOCHORE SCAFFOLD 1"/>
    <property type="match status" value="1"/>
</dbReference>
<feature type="region of interest" description="Disordered" evidence="2">
    <location>
        <begin position="1353"/>
        <end position="1464"/>
    </location>
</feature>
<dbReference type="RefSeq" id="XP_027605105.2">
    <property type="nucleotide sequence ID" value="XM_027749304.2"/>
</dbReference>
<evidence type="ECO:0000256" key="1">
    <source>
        <dbReference type="SAM" id="Coils"/>
    </source>
</evidence>
<dbReference type="Pfam" id="PF18210">
    <property type="entry name" value="Knl1_RWD_C"/>
    <property type="match status" value="1"/>
</dbReference>
<evidence type="ECO:0000313" key="5">
    <source>
        <dbReference type="RefSeq" id="XP_027605103.2"/>
    </source>
</evidence>
<evidence type="ECO:0000313" key="7">
    <source>
        <dbReference type="RefSeq" id="XP_039242041.1"/>
    </source>
</evidence>
<feature type="compositionally biased region" description="Polar residues" evidence="2">
    <location>
        <begin position="1686"/>
        <end position="1698"/>
    </location>
</feature>
<accession>A0A7R5KYF4</accession>
<feature type="compositionally biased region" description="Low complexity" evidence="2">
    <location>
        <begin position="1401"/>
        <end position="1411"/>
    </location>
</feature>
<feature type="region of interest" description="Disordered" evidence="2">
    <location>
        <begin position="848"/>
        <end position="932"/>
    </location>
</feature>
<evidence type="ECO:0000313" key="4">
    <source>
        <dbReference type="Proteomes" id="UP000504627"/>
    </source>
</evidence>
<feature type="region of interest" description="Disordered" evidence="2">
    <location>
        <begin position="982"/>
        <end position="1011"/>
    </location>
</feature>
<dbReference type="RefSeq" id="XP_039242042.1">
    <property type="nucleotide sequence ID" value="XM_039386108.1"/>
</dbReference>
<reference evidence="5 6" key="1">
    <citation type="submission" date="2025-04" db="UniProtKB">
        <authorList>
            <consortium name="RefSeq"/>
        </authorList>
    </citation>
    <scope>IDENTIFICATION</scope>
    <source>
        <tissue evidence="5 6">Muscle</tissue>
    </source>
</reference>
<dbReference type="InterPro" id="IPR037388">
    <property type="entry name" value="Blinkin"/>
</dbReference>
<organism evidence="4 8">
    <name type="scientific">Pipra filicauda</name>
    <name type="common">Wire-tailed manakin</name>
    <dbReference type="NCBI Taxonomy" id="649802"/>
    <lineage>
        <taxon>Eukaryota</taxon>
        <taxon>Metazoa</taxon>
        <taxon>Chordata</taxon>
        <taxon>Craniata</taxon>
        <taxon>Vertebrata</taxon>
        <taxon>Euteleostomi</taxon>
        <taxon>Archelosauria</taxon>
        <taxon>Archosauria</taxon>
        <taxon>Dinosauria</taxon>
        <taxon>Saurischia</taxon>
        <taxon>Theropoda</taxon>
        <taxon>Coelurosauria</taxon>
        <taxon>Aves</taxon>
        <taxon>Neognathae</taxon>
        <taxon>Neoaves</taxon>
        <taxon>Telluraves</taxon>
        <taxon>Australaves</taxon>
        <taxon>Passeriformes</taxon>
        <taxon>Pipridae</taxon>
        <taxon>Pipra</taxon>
    </lineage>
</organism>
<dbReference type="Pfam" id="PF19221">
    <property type="entry name" value="MELT"/>
    <property type="match status" value="10"/>
</dbReference>
<dbReference type="GO" id="GO:0008608">
    <property type="term" value="P:attachment of spindle microtubules to kinetochore"/>
    <property type="evidence" value="ECO:0007669"/>
    <property type="project" value="InterPro"/>
</dbReference>
<dbReference type="Proteomes" id="UP000504627">
    <property type="component" value="Unplaced"/>
</dbReference>
<dbReference type="GO" id="GO:0034501">
    <property type="term" value="P:protein localization to kinetochore"/>
    <property type="evidence" value="ECO:0007669"/>
    <property type="project" value="InterPro"/>
</dbReference>
<dbReference type="CTD" id="57082"/>
<evidence type="ECO:0000313" key="6">
    <source>
        <dbReference type="RefSeq" id="XP_027605105.2"/>
    </source>
</evidence>
<name>A0A7R5KYF4_9PASS</name>